<dbReference type="CTD" id="32322"/>
<dbReference type="SUPFAM" id="SSF56091">
    <property type="entry name" value="DNA ligase/mRNA capping enzyme, catalytic domain"/>
    <property type="match status" value="1"/>
</dbReference>
<dbReference type="InterPro" id="IPR012309">
    <property type="entry name" value="DNA_ligase_ATP-dep_C"/>
</dbReference>
<dbReference type="Pfam" id="PF04675">
    <property type="entry name" value="DNA_ligase_A_N"/>
    <property type="match status" value="1"/>
</dbReference>
<evidence type="ECO:0000259" key="21">
    <source>
        <dbReference type="PROSITE" id="PS50172"/>
    </source>
</evidence>
<feature type="domain" description="ATP-dependent DNA ligase family profile" evidence="20">
    <location>
        <begin position="332"/>
        <end position="466"/>
    </location>
</feature>
<dbReference type="Pfam" id="PF11411">
    <property type="entry name" value="DNA_ligase_IV"/>
    <property type="match status" value="1"/>
</dbReference>
<keyword evidence="9" id="KW-0547">Nucleotide-binding</keyword>
<evidence type="ECO:0000256" key="19">
    <source>
        <dbReference type="RuleBase" id="RU004196"/>
    </source>
</evidence>
<proteinExistence type="inferred from homology"/>
<dbReference type="GO" id="GO:0006310">
    <property type="term" value="P:DNA recombination"/>
    <property type="evidence" value="ECO:0007669"/>
    <property type="project" value="UniProtKB-KW"/>
</dbReference>
<dbReference type="PROSITE" id="PS50172">
    <property type="entry name" value="BRCT"/>
    <property type="match status" value="1"/>
</dbReference>
<dbReference type="PROSITE" id="PS50160">
    <property type="entry name" value="DNA_LIGASE_A3"/>
    <property type="match status" value="1"/>
</dbReference>
<evidence type="ECO:0000256" key="11">
    <source>
        <dbReference type="ARBA" id="ARBA00022840"/>
    </source>
</evidence>
<evidence type="ECO:0000256" key="5">
    <source>
        <dbReference type="ARBA" id="ARBA00022073"/>
    </source>
</evidence>
<organism evidence="22 23">
    <name type="scientific">Sitophilus oryzae</name>
    <name type="common">Rice weevil</name>
    <name type="synonym">Curculio oryzae</name>
    <dbReference type="NCBI Taxonomy" id="7048"/>
    <lineage>
        <taxon>Eukaryota</taxon>
        <taxon>Metazoa</taxon>
        <taxon>Ecdysozoa</taxon>
        <taxon>Arthropoda</taxon>
        <taxon>Hexapoda</taxon>
        <taxon>Insecta</taxon>
        <taxon>Pterygota</taxon>
        <taxon>Neoptera</taxon>
        <taxon>Endopterygota</taxon>
        <taxon>Coleoptera</taxon>
        <taxon>Polyphaga</taxon>
        <taxon>Cucujiformia</taxon>
        <taxon>Curculionidae</taxon>
        <taxon>Dryophthorinae</taxon>
        <taxon>Sitophilus</taxon>
    </lineage>
</organism>
<dbReference type="InterPro" id="IPR000977">
    <property type="entry name" value="DNA_ligase_ATP-dep"/>
</dbReference>
<comment type="subcellular location">
    <subcellularLocation>
        <location evidence="2">Nucleus</location>
    </subcellularLocation>
</comment>
<dbReference type="InterPro" id="IPR012310">
    <property type="entry name" value="DNA_ligase_ATP-dep_cent"/>
</dbReference>
<dbReference type="InterPro" id="IPR044125">
    <property type="entry name" value="Adenylation_DNA_ligase_IV"/>
</dbReference>
<keyword evidence="22" id="KW-1185">Reference proteome</keyword>
<dbReference type="InterPro" id="IPR001357">
    <property type="entry name" value="BRCT_dom"/>
</dbReference>
<dbReference type="KEGG" id="soy:115890526"/>
<dbReference type="GO" id="GO:0006303">
    <property type="term" value="P:double-strand break repair via nonhomologous end joining"/>
    <property type="evidence" value="ECO:0007669"/>
    <property type="project" value="TreeGrafter"/>
</dbReference>
<accession>A0A6J2YTW8</accession>
<protein>
    <recommendedName>
        <fullName evidence="5">DNA ligase 4</fullName>
        <ecNumber evidence="4">6.5.1.1</ecNumber>
    </recommendedName>
    <alternativeName>
        <fullName evidence="17">DNA ligase IV</fullName>
    </alternativeName>
    <alternativeName>
        <fullName evidence="16">Polydeoxyribonucleotide synthase [ATP] 4</fullName>
    </alternativeName>
</protein>
<dbReference type="InterPro" id="IPR012340">
    <property type="entry name" value="NA-bd_OB-fold"/>
</dbReference>
<dbReference type="SUPFAM" id="SSF50249">
    <property type="entry name" value="Nucleic acid-binding proteins"/>
    <property type="match status" value="1"/>
</dbReference>
<evidence type="ECO:0000256" key="4">
    <source>
        <dbReference type="ARBA" id="ARBA00012727"/>
    </source>
</evidence>
<dbReference type="InterPro" id="IPR012308">
    <property type="entry name" value="DNA_ligase_ATP-dep_N"/>
</dbReference>
<dbReference type="OrthoDB" id="151490at2759"/>
<dbReference type="Pfam" id="PF00533">
    <property type="entry name" value="BRCT"/>
    <property type="match status" value="1"/>
</dbReference>
<dbReference type="SUPFAM" id="SSF52113">
    <property type="entry name" value="BRCT domain"/>
    <property type="match status" value="1"/>
</dbReference>
<dbReference type="SUPFAM" id="SSF117018">
    <property type="entry name" value="ATP-dependent DNA ligase DNA-binding domain"/>
    <property type="match status" value="1"/>
</dbReference>
<keyword evidence="14" id="KW-0234">DNA repair</keyword>
<dbReference type="CDD" id="cd07903">
    <property type="entry name" value="Adenylation_DNA_ligase_IV"/>
    <property type="match status" value="1"/>
</dbReference>
<dbReference type="Gene3D" id="1.10.3260.10">
    <property type="entry name" value="DNA ligase, ATP-dependent, N-terminal domain"/>
    <property type="match status" value="1"/>
</dbReference>
<evidence type="ECO:0000256" key="17">
    <source>
        <dbReference type="ARBA" id="ARBA00031942"/>
    </source>
</evidence>
<dbReference type="InterPro" id="IPR036599">
    <property type="entry name" value="DNA_ligase_N_sf"/>
</dbReference>
<dbReference type="NCBIfam" id="TIGR00574">
    <property type="entry name" value="dnl1"/>
    <property type="match status" value="1"/>
</dbReference>
<evidence type="ECO:0000256" key="2">
    <source>
        <dbReference type="ARBA" id="ARBA00004123"/>
    </source>
</evidence>
<keyword evidence="6 23" id="KW-0436">Ligase</keyword>
<evidence type="ECO:0000256" key="16">
    <source>
        <dbReference type="ARBA" id="ARBA00030676"/>
    </source>
</evidence>
<dbReference type="Gene3D" id="3.30.470.30">
    <property type="entry name" value="DNA ligase/mRNA capping enzyme"/>
    <property type="match status" value="1"/>
</dbReference>
<dbReference type="GO" id="GO:0003677">
    <property type="term" value="F:DNA binding"/>
    <property type="evidence" value="ECO:0007669"/>
    <property type="project" value="InterPro"/>
</dbReference>
<evidence type="ECO:0000256" key="9">
    <source>
        <dbReference type="ARBA" id="ARBA00022741"/>
    </source>
</evidence>
<name>A0A6J2YTW8_SITOR</name>
<dbReference type="GO" id="GO:0005958">
    <property type="term" value="C:DNA-dependent protein kinase-DNA ligase 4 complex"/>
    <property type="evidence" value="ECO:0007669"/>
    <property type="project" value="TreeGrafter"/>
</dbReference>
<evidence type="ECO:0000256" key="1">
    <source>
        <dbReference type="ARBA" id="ARBA00001946"/>
    </source>
</evidence>
<evidence type="ECO:0000313" key="22">
    <source>
        <dbReference type="Proteomes" id="UP000504635"/>
    </source>
</evidence>
<evidence type="ECO:0000256" key="3">
    <source>
        <dbReference type="ARBA" id="ARBA00007572"/>
    </source>
</evidence>
<keyword evidence="8" id="KW-0677">Repeat</keyword>
<evidence type="ECO:0000313" key="23">
    <source>
        <dbReference type="RefSeq" id="XP_030766631.1"/>
    </source>
</evidence>
<dbReference type="EC" id="6.5.1.1" evidence="4"/>
<evidence type="ECO:0000259" key="20">
    <source>
        <dbReference type="PROSITE" id="PS50160"/>
    </source>
</evidence>
<dbReference type="GO" id="GO:0046872">
    <property type="term" value="F:metal ion binding"/>
    <property type="evidence" value="ECO:0007669"/>
    <property type="project" value="UniProtKB-KW"/>
</dbReference>
<keyword evidence="10" id="KW-0227">DNA damage</keyword>
<comment type="cofactor">
    <cofactor evidence="1">
        <name>Mg(2+)</name>
        <dbReference type="ChEBI" id="CHEBI:18420"/>
    </cofactor>
</comment>
<dbReference type="PROSITE" id="PS00333">
    <property type="entry name" value="DNA_LIGASE_A2"/>
    <property type="match status" value="1"/>
</dbReference>
<dbReference type="GO" id="GO:0005524">
    <property type="term" value="F:ATP binding"/>
    <property type="evidence" value="ECO:0007669"/>
    <property type="project" value="UniProtKB-KW"/>
</dbReference>
<dbReference type="GO" id="GO:0003910">
    <property type="term" value="F:DNA ligase (ATP) activity"/>
    <property type="evidence" value="ECO:0007669"/>
    <property type="project" value="UniProtKB-EC"/>
</dbReference>
<keyword evidence="7" id="KW-0479">Metal-binding</keyword>
<feature type="domain" description="BRCT" evidence="21">
    <location>
        <begin position="622"/>
        <end position="712"/>
    </location>
</feature>
<sequence>MNNLKDFENLCKFLNSVREADKPNNKTSIIKDYFDQWRECQPKEAMFSLLRLIVPKLDRARESYGLKEAKIARILIKMLALPTGHDRNVLSKSYLMSGQASDFGDVVYSVIRKYLANKKTVLTIDELNLSLDSIANRNNESEAEDVLIKLFKKCACEDSRWIIRIILKDLKLGISETRILNCYHHDAAQFYSSNHSLEKVTHVLYDKNINICELDIAIFEAFRPMLSKRVNHSSFKKDFQENKLYYVENKFDGERFQIHMDNKIFKYFSRNGYDYTDTFGPSYESGILTPKFKNLFKESTNNIILDGEMMLWNTITKKYGSKGMEFDVKRLKESGKLQPCYCVYDIILLNNRVLTGKPLRERVALLRQIFTKTIPGIVVLSEITEVHSCQEIVDELNSAVAREDEGIVVKDPESFYKYGDRNSGWFKIKLEYFQDTMTDLDLILMGAQYASSTSDELNSFVVGIRSGNTENGDPIYLSFGKVAIGLNYDQLDMLNKRIKELGRQYKNDKKPYLLFGKEIPNYYIEPKDSLIFVVRATELIKNTDNSYRTQYTFRFPRIVRIREDKPVSECLNINELMELTQRNNSVIKLNKSRLELDELIKVKRRNTKKKEIFVPVIGDTRQVSDILEDLKIYVLNGNEEKSKDDLEILVSRAGGTICYKIDATVDIVLVGTINDKVKELFTKRNNYDVINVKWLYRTLADGNVLGYETLEIYCLGTNPKNCLSDEVDRYGDSYTEEATIETLKHSFDVMGNLQEVPSFGGLIEVPGSKTFDMYKAYFDKFTEINNVSSDIIYDSFFDELEFKYYNGDVCQTVGNETNIIVFYENERIAVINNFLSSIDRLDIEVKSREFIYNK</sequence>
<dbReference type="Gene3D" id="2.40.50.140">
    <property type="entry name" value="Nucleic acid-binding proteins"/>
    <property type="match status" value="1"/>
</dbReference>
<comment type="catalytic activity">
    <reaction evidence="18">
        <text>ATP + (deoxyribonucleotide)n-3'-hydroxyl + 5'-phospho-(deoxyribonucleotide)m = (deoxyribonucleotide)n+m + AMP + diphosphate.</text>
        <dbReference type="EC" id="6.5.1.1"/>
    </reaction>
</comment>
<dbReference type="PANTHER" id="PTHR45997:SF1">
    <property type="entry name" value="DNA LIGASE 4"/>
    <property type="match status" value="1"/>
</dbReference>
<gene>
    <name evidence="23" type="primary">LOC115890526</name>
</gene>
<dbReference type="Gene3D" id="3.40.50.10190">
    <property type="entry name" value="BRCT domain"/>
    <property type="match status" value="1"/>
</dbReference>
<evidence type="ECO:0000256" key="18">
    <source>
        <dbReference type="ARBA" id="ARBA00034003"/>
    </source>
</evidence>
<comment type="similarity">
    <text evidence="3 19">Belongs to the ATP-dependent DNA ligase family.</text>
</comment>
<evidence type="ECO:0000256" key="8">
    <source>
        <dbReference type="ARBA" id="ARBA00022737"/>
    </source>
</evidence>
<evidence type="ECO:0000256" key="14">
    <source>
        <dbReference type="ARBA" id="ARBA00023204"/>
    </source>
</evidence>
<dbReference type="SMART" id="SM00292">
    <property type="entry name" value="BRCT"/>
    <property type="match status" value="1"/>
</dbReference>
<dbReference type="GO" id="GO:0032807">
    <property type="term" value="C:DNA ligase IV complex"/>
    <property type="evidence" value="ECO:0007669"/>
    <property type="project" value="TreeGrafter"/>
</dbReference>
<dbReference type="InterPro" id="IPR016059">
    <property type="entry name" value="DNA_ligase_ATP-dep_CS"/>
</dbReference>
<dbReference type="Pfam" id="PF04679">
    <property type="entry name" value="DNA_ligase_A_C"/>
    <property type="match status" value="1"/>
</dbReference>
<dbReference type="InterPro" id="IPR029710">
    <property type="entry name" value="LIG4"/>
</dbReference>
<dbReference type="FunCoup" id="A0A6J2YTW8">
    <property type="interactions" value="940"/>
</dbReference>
<evidence type="ECO:0000256" key="10">
    <source>
        <dbReference type="ARBA" id="ARBA00022763"/>
    </source>
</evidence>
<evidence type="ECO:0000256" key="6">
    <source>
        <dbReference type="ARBA" id="ARBA00022598"/>
    </source>
</evidence>
<evidence type="ECO:0000256" key="12">
    <source>
        <dbReference type="ARBA" id="ARBA00022842"/>
    </source>
</evidence>
<keyword evidence="13" id="KW-0233">DNA recombination</keyword>
<dbReference type="RefSeq" id="XP_030766631.1">
    <property type="nucleotide sequence ID" value="XM_030910771.1"/>
</dbReference>
<keyword evidence="12" id="KW-0460">Magnesium</keyword>
<evidence type="ECO:0000256" key="15">
    <source>
        <dbReference type="ARBA" id="ARBA00023242"/>
    </source>
</evidence>
<evidence type="ECO:0000256" key="13">
    <source>
        <dbReference type="ARBA" id="ARBA00023172"/>
    </source>
</evidence>
<dbReference type="Proteomes" id="UP000504635">
    <property type="component" value="Unplaced"/>
</dbReference>
<reference evidence="23" key="1">
    <citation type="submission" date="2025-08" db="UniProtKB">
        <authorList>
            <consortium name="RefSeq"/>
        </authorList>
    </citation>
    <scope>IDENTIFICATION</scope>
    <source>
        <tissue evidence="23">Gonads</tissue>
    </source>
</reference>
<dbReference type="PANTHER" id="PTHR45997">
    <property type="entry name" value="DNA LIGASE 4"/>
    <property type="match status" value="1"/>
</dbReference>
<dbReference type="InParanoid" id="A0A6J2YTW8"/>
<keyword evidence="15" id="KW-0539">Nucleus</keyword>
<dbReference type="AlphaFoldDB" id="A0A6J2YTW8"/>
<keyword evidence="11" id="KW-0067">ATP-binding</keyword>
<dbReference type="InterPro" id="IPR021536">
    <property type="entry name" value="DNA_ligase_IV_dom"/>
</dbReference>
<dbReference type="Pfam" id="PF01068">
    <property type="entry name" value="DNA_ligase_A_M"/>
    <property type="match status" value="1"/>
</dbReference>
<dbReference type="GO" id="GO:0006297">
    <property type="term" value="P:nucleotide-excision repair, DNA gap filling"/>
    <property type="evidence" value="ECO:0007669"/>
    <property type="project" value="TreeGrafter"/>
</dbReference>
<dbReference type="GO" id="GO:0071897">
    <property type="term" value="P:DNA biosynthetic process"/>
    <property type="evidence" value="ECO:0007669"/>
    <property type="project" value="InterPro"/>
</dbReference>
<evidence type="ECO:0000256" key="7">
    <source>
        <dbReference type="ARBA" id="ARBA00022723"/>
    </source>
</evidence>
<dbReference type="GeneID" id="115890526"/>
<dbReference type="InterPro" id="IPR036420">
    <property type="entry name" value="BRCT_dom_sf"/>
</dbReference>